<dbReference type="EMBL" id="RCCE01000001">
    <property type="protein sequence ID" value="RLJ60622.1"/>
    <property type="molecule type" value="Genomic_DNA"/>
</dbReference>
<keyword evidence="4" id="KW-1185">Reference proteome</keyword>
<evidence type="ECO:0000259" key="2">
    <source>
        <dbReference type="Pfam" id="PF04942"/>
    </source>
</evidence>
<dbReference type="InterPro" id="IPR007026">
    <property type="entry name" value="CC_domain"/>
</dbReference>
<evidence type="ECO:0000313" key="4">
    <source>
        <dbReference type="Proteomes" id="UP000269157"/>
    </source>
</evidence>
<comment type="caution">
    <text evidence="3">The sequence shown here is derived from an EMBL/GenBank/DDBJ whole genome shotgun (WGS) entry which is preliminary data.</text>
</comment>
<evidence type="ECO:0000256" key="1">
    <source>
        <dbReference type="SAM" id="SignalP"/>
    </source>
</evidence>
<proteinExistence type="predicted"/>
<name>A0A497X653_9RHOB</name>
<evidence type="ECO:0000313" key="3">
    <source>
        <dbReference type="EMBL" id="RLJ60622.1"/>
    </source>
</evidence>
<sequence>MRVLLAVILGLCLALPAAAKECPDGYYNCGGDLCCPK</sequence>
<dbReference type="AlphaFoldDB" id="A0A497X653"/>
<dbReference type="Pfam" id="PF04942">
    <property type="entry name" value="CC"/>
    <property type="match status" value="1"/>
</dbReference>
<gene>
    <name evidence="3" type="ORF">BCF46_0825</name>
</gene>
<feature type="signal peptide" evidence="1">
    <location>
        <begin position="1"/>
        <end position="19"/>
    </location>
</feature>
<accession>A0A497X653</accession>
<reference evidence="3 4" key="1">
    <citation type="submission" date="2018-10" db="EMBL/GenBank/DDBJ databases">
        <title>Genomic Encyclopedia of Archaeal and Bacterial Type Strains, Phase II (KMG-II): from individual species to whole genera.</title>
        <authorList>
            <person name="Goeker M."/>
        </authorList>
    </citation>
    <scope>NUCLEOTIDE SEQUENCE [LARGE SCALE GENOMIC DNA]</scope>
    <source>
        <strain evidence="3 4">DSM 29466</strain>
    </source>
</reference>
<organism evidence="3 4">
    <name type="scientific">Litoreibacter meonggei</name>
    <dbReference type="NCBI Taxonomy" id="1049199"/>
    <lineage>
        <taxon>Bacteria</taxon>
        <taxon>Pseudomonadati</taxon>
        <taxon>Pseudomonadota</taxon>
        <taxon>Alphaproteobacteria</taxon>
        <taxon>Rhodobacterales</taxon>
        <taxon>Roseobacteraceae</taxon>
        <taxon>Litoreibacter</taxon>
    </lineage>
</organism>
<feature type="chain" id="PRO_5019717466" evidence="1">
    <location>
        <begin position="20"/>
        <end position="37"/>
    </location>
</feature>
<dbReference type="Proteomes" id="UP000269157">
    <property type="component" value="Unassembled WGS sequence"/>
</dbReference>
<protein>
    <submittedName>
        <fullName evidence="3">CC domain-containing protein</fullName>
    </submittedName>
</protein>
<keyword evidence="1" id="KW-0732">Signal</keyword>
<feature type="domain" description="CC" evidence="2">
    <location>
        <begin position="15"/>
        <end position="37"/>
    </location>
</feature>